<sequence>MRFILNHLAIGSFGEALRPSSKITALLNVAKEMDLKTSLVYHKVPIIDMQPIPPSQMLEAVKWIQKHISKHIIMVFCNAGIGRSPSVVIGHLCCFLNYGFGEAIEYVAKRKPNISILPNLLRTIEETKLLLGLNIPQNLGVNL</sequence>
<proteinExistence type="predicted"/>
<dbReference type="SMART" id="SM00195">
    <property type="entry name" value="DSPc"/>
    <property type="match status" value="1"/>
</dbReference>
<dbReference type="Proteomes" id="UP000070560">
    <property type="component" value="Chromosome"/>
</dbReference>
<accession>A0A7U4TH11</accession>
<dbReference type="OrthoDB" id="142078at2"/>
<feature type="domain" description="Tyrosine specific protein phosphatases" evidence="1">
    <location>
        <begin position="55"/>
        <end position="122"/>
    </location>
</feature>
<dbReference type="RefSeq" id="WP_066063308.1">
    <property type="nucleotide sequence ID" value="NZ_CP013015.1"/>
</dbReference>
<protein>
    <submittedName>
        <fullName evidence="2">Dual specificity protein phosphatase 7</fullName>
    </submittedName>
</protein>
<dbReference type="InterPro" id="IPR000340">
    <property type="entry name" value="Dual-sp_phosphatase_cat-dom"/>
</dbReference>
<name>A0A7U4TH11_DESA2</name>
<dbReference type="SUPFAM" id="SSF52799">
    <property type="entry name" value="(Phosphotyrosine protein) phosphatases II"/>
    <property type="match status" value="1"/>
</dbReference>
<dbReference type="AlphaFoldDB" id="A0A7U4TH11"/>
<reference evidence="2 3" key="1">
    <citation type="submission" date="2015-10" db="EMBL/GenBank/DDBJ databases">
        <title>Candidatus Desulfofervidus auxilii, a hydrogenotrophic sulfate-reducing bacterium involved in the thermophilic anaerobic oxidation of methane.</title>
        <authorList>
            <person name="Krukenberg V."/>
            <person name="Richter M."/>
            <person name="Wegener G."/>
        </authorList>
    </citation>
    <scope>NUCLEOTIDE SEQUENCE [LARGE SCALE GENOMIC DNA]</scope>
    <source>
        <strain evidence="2 3">HS1</strain>
    </source>
</reference>
<dbReference type="InterPro" id="IPR000387">
    <property type="entry name" value="Tyr_Pase_dom"/>
</dbReference>
<dbReference type="Gene3D" id="3.90.190.10">
    <property type="entry name" value="Protein tyrosine phosphatase superfamily"/>
    <property type="match status" value="1"/>
</dbReference>
<dbReference type="PROSITE" id="PS50056">
    <property type="entry name" value="TYR_PHOSPHATASE_2"/>
    <property type="match status" value="1"/>
</dbReference>
<dbReference type="PANTHER" id="PTHR46377:SF1">
    <property type="entry name" value="DUAL SPECIFICITY PROTEIN PHOSPHATASE 19"/>
    <property type="match status" value="1"/>
</dbReference>
<dbReference type="PANTHER" id="PTHR46377">
    <property type="entry name" value="DUAL SPECIFICITY PROTEIN PHOSPHATASE 19"/>
    <property type="match status" value="1"/>
</dbReference>
<dbReference type="Pfam" id="PF00782">
    <property type="entry name" value="DSPc"/>
    <property type="match status" value="1"/>
</dbReference>
<dbReference type="GO" id="GO:0008579">
    <property type="term" value="F:JUN kinase phosphatase activity"/>
    <property type="evidence" value="ECO:0007669"/>
    <property type="project" value="TreeGrafter"/>
</dbReference>
<dbReference type="InterPro" id="IPR029021">
    <property type="entry name" value="Prot-tyrosine_phosphatase-like"/>
</dbReference>
<evidence type="ECO:0000259" key="1">
    <source>
        <dbReference type="PROSITE" id="PS50056"/>
    </source>
</evidence>
<dbReference type="CDD" id="cd14498">
    <property type="entry name" value="DSP"/>
    <property type="match status" value="1"/>
</dbReference>
<dbReference type="InterPro" id="IPR020422">
    <property type="entry name" value="TYR_PHOSPHATASE_DUAL_dom"/>
</dbReference>
<gene>
    <name evidence="2" type="ORF">HS1_001558</name>
</gene>
<evidence type="ECO:0000313" key="2">
    <source>
        <dbReference type="EMBL" id="AMM41354.1"/>
    </source>
</evidence>
<keyword evidence="3" id="KW-1185">Reference proteome</keyword>
<dbReference type="KEGG" id="daw:HS1_001558"/>
<organism evidence="2 3">
    <name type="scientific">Desulfofervidus auxilii</name>
    <dbReference type="NCBI Taxonomy" id="1621989"/>
    <lineage>
        <taxon>Bacteria</taxon>
        <taxon>Pseudomonadati</taxon>
        <taxon>Thermodesulfobacteriota</taxon>
        <taxon>Candidatus Desulfofervidia</taxon>
        <taxon>Candidatus Desulfofervidales</taxon>
        <taxon>Candidatus Desulfofervidaceae</taxon>
        <taxon>Candidatus Desulfofervidus</taxon>
    </lineage>
</organism>
<dbReference type="EMBL" id="CP013015">
    <property type="protein sequence ID" value="AMM41354.1"/>
    <property type="molecule type" value="Genomic_DNA"/>
</dbReference>
<evidence type="ECO:0000313" key="3">
    <source>
        <dbReference type="Proteomes" id="UP000070560"/>
    </source>
</evidence>
<dbReference type="GO" id="GO:0005737">
    <property type="term" value="C:cytoplasm"/>
    <property type="evidence" value="ECO:0007669"/>
    <property type="project" value="TreeGrafter"/>
</dbReference>